<dbReference type="PANTHER" id="PTHR33437:SF2">
    <property type="entry name" value="OS06G0361200 PROTEIN"/>
    <property type="match status" value="1"/>
</dbReference>
<evidence type="ECO:0000259" key="1">
    <source>
        <dbReference type="Pfam" id="PF00078"/>
    </source>
</evidence>
<dbReference type="InterPro" id="IPR043128">
    <property type="entry name" value="Rev_trsase/Diguanyl_cyclase"/>
</dbReference>
<dbReference type="SUPFAM" id="SSF56672">
    <property type="entry name" value="DNA/RNA polymerases"/>
    <property type="match status" value="1"/>
</dbReference>
<protein>
    <submittedName>
        <fullName evidence="2">Ty3-gypsy retrotransposon protein</fullName>
    </submittedName>
</protein>
<dbReference type="Proteomes" id="UP000321947">
    <property type="component" value="Unassembled WGS sequence"/>
</dbReference>
<name>A0A5D3B9V3_CUCMM</name>
<dbReference type="InterPro" id="IPR000477">
    <property type="entry name" value="RT_dom"/>
</dbReference>
<gene>
    <name evidence="2" type="ORF">E5676_scaffold282G00120</name>
</gene>
<dbReference type="CDD" id="cd01647">
    <property type="entry name" value="RT_LTR"/>
    <property type="match status" value="1"/>
</dbReference>
<dbReference type="Pfam" id="PF00078">
    <property type="entry name" value="RVT_1"/>
    <property type="match status" value="1"/>
</dbReference>
<feature type="domain" description="Reverse transcriptase" evidence="1">
    <location>
        <begin position="433"/>
        <end position="504"/>
    </location>
</feature>
<accession>A0A5D3B9V3</accession>
<dbReference type="InterPro" id="IPR043502">
    <property type="entry name" value="DNA/RNA_pol_sf"/>
</dbReference>
<evidence type="ECO:0000313" key="2">
    <source>
        <dbReference type="EMBL" id="TYJ95714.1"/>
    </source>
</evidence>
<sequence>MIDEHNSSSKCSNEKVSHPNIMLVMVTNVDRSEDRMTKLEKKVNMLMKAVEERDFKIASLKNHIESCDTAESSHIYTVKNVDKRKQLCKKEIRKEKKEVKSTQKVSKGATKEAMVVSSTPLKFVSKKKKVKKRHDEGEKRYPSLKERQEKVYPFPDSNLPDMLEKLIKKQLIQLPECKRPTEMGKVNDPNYCKYHEAVNRPIEKYFVLKEFILKLALVKNIELDLDEVAQTNHVAIINYSNNRLSATRSLIQFGLLEPVVIYSSPEALQNNDSQTVCSKEEEKQVEDANEGWTLEQKLNQILIDNGSVINIVPKSTMNKLVEERKDSEEGEKDRSQRSFILDHFTSSVARPSVFQRLSTLTTDDKNQGSTSSSTQLSVFQSLLKAYKDVFAWSCKEMPELDPKVAVHRLTIKPEHRPIKQTQQTHFSNRGRGATYICAMQRIFDDVLHKHVAYYVNDLVVKSKKKCDHLKDLKLVIDRLRKYQLRMNPLKCTFDVTSGKFMGFVVRHRGIEVDHSKIDAI</sequence>
<dbReference type="AlphaFoldDB" id="A0A5D3B9V3"/>
<comment type="caution">
    <text evidence="2">The sequence shown here is derived from an EMBL/GenBank/DDBJ whole genome shotgun (WGS) entry which is preliminary data.</text>
</comment>
<evidence type="ECO:0000313" key="3">
    <source>
        <dbReference type="Proteomes" id="UP000321947"/>
    </source>
</evidence>
<dbReference type="Gene3D" id="3.30.70.270">
    <property type="match status" value="1"/>
</dbReference>
<organism evidence="2 3">
    <name type="scientific">Cucumis melo var. makuwa</name>
    <name type="common">Oriental melon</name>
    <dbReference type="NCBI Taxonomy" id="1194695"/>
    <lineage>
        <taxon>Eukaryota</taxon>
        <taxon>Viridiplantae</taxon>
        <taxon>Streptophyta</taxon>
        <taxon>Embryophyta</taxon>
        <taxon>Tracheophyta</taxon>
        <taxon>Spermatophyta</taxon>
        <taxon>Magnoliopsida</taxon>
        <taxon>eudicotyledons</taxon>
        <taxon>Gunneridae</taxon>
        <taxon>Pentapetalae</taxon>
        <taxon>rosids</taxon>
        <taxon>fabids</taxon>
        <taxon>Cucurbitales</taxon>
        <taxon>Cucurbitaceae</taxon>
        <taxon>Benincaseae</taxon>
        <taxon>Cucumis</taxon>
    </lineage>
</organism>
<proteinExistence type="predicted"/>
<dbReference type="PANTHER" id="PTHR33437">
    <property type="entry name" value="OS06G0361200 PROTEIN"/>
    <property type="match status" value="1"/>
</dbReference>
<reference evidence="2 3" key="1">
    <citation type="submission" date="2019-08" db="EMBL/GenBank/DDBJ databases">
        <title>Draft genome sequences of two oriental melons (Cucumis melo L. var makuwa).</title>
        <authorList>
            <person name="Kwon S.-Y."/>
        </authorList>
    </citation>
    <scope>NUCLEOTIDE SEQUENCE [LARGE SCALE GENOMIC DNA]</scope>
    <source>
        <strain evidence="3">cv. Chang Bougi</strain>
        <tissue evidence="2">Leaf</tissue>
    </source>
</reference>
<dbReference type="EMBL" id="SSTD01020087">
    <property type="protein sequence ID" value="TYJ95714.1"/>
    <property type="molecule type" value="Genomic_DNA"/>
</dbReference>